<gene>
    <name evidence="1" type="ORF">CHRIB12_LOCUS21509</name>
</gene>
<sequence>MLCQIRKTYSFNLEYLEYSTRIVFQSESELKIRKSPIKKLGSQTNHRTAIDTKYKQVLSNEGLNPSGCERFKT</sequence>
<dbReference type="Proteomes" id="UP000684084">
    <property type="component" value="Unassembled WGS sequence"/>
</dbReference>
<reference evidence="1" key="1">
    <citation type="submission" date="2020-05" db="EMBL/GenBank/DDBJ databases">
        <authorList>
            <person name="Rincon C."/>
            <person name="Sanders R I."/>
            <person name="Robbins C."/>
            <person name="Chaturvedi A."/>
        </authorList>
    </citation>
    <scope>NUCLEOTIDE SEQUENCE</scope>
    <source>
        <strain evidence="1">CHB12</strain>
    </source>
</reference>
<dbReference type="AlphaFoldDB" id="A0A916EGV9"/>
<name>A0A916EGV9_9GLOM</name>
<comment type="caution">
    <text evidence="1">The sequence shown here is derived from an EMBL/GenBank/DDBJ whole genome shotgun (WGS) entry which is preliminary data.</text>
</comment>
<organism evidence="1 2">
    <name type="scientific">Rhizophagus irregularis</name>
    <dbReference type="NCBI Taxonomy" id="588596"/>
    <lineage>
        <taxon>Eukaryota</taxon>
        <taxon>Fungi</taxon>
        <taxon>Fungi incertae sedis</taxon>
        <taxon>Mucoromycota</taxon>
        <taxon>Glomeromycotina</taxon>
        <taxon>Glomeromycetes</taxon>
        <taxon>Glomerales</taxon>
        <taxon>Glomeraceae</taxon>
        <taxon>Rhizophagus</taxon>
    </lineage>
</organism>
<dbReference type="OrthoDB" id="10278340at2759"/>
<evidence type="ECO:0000313" key="2">
    <source>
        <dbReference type="Proteomes" id="UP000684084"/>
    </source>
</evidence>
<proteinExistence type="predicted"/>
<protein>
    <submittedName>
        <fullName evidence="1">Uncharacterized protein</fullName>
    </submittedName>
</protein>
<dbReference type="EMBL" id="CAGKOT010000069">
    <property type="protein sequence ID" value="CAB5390452.1"/>
    <property type="molecule type" value="Genomic_DNA"/>
</dbReference>
<evidence type="ECO:0000313" key="1">
    <source>
        <dbReference type="EMBL" id="CAB5390452.1"/>
    </source>
</evidence>
<accession>A0A916EGV9</accession>